<feature type="region of interest" description="Disordered" evidence="13">
    <location>
        <begin position="1"/>
        <end position="29"/>
    </location>
</feature>
<organism evidence="16 17">
    <name type="scientific">Streptomyces morookaense</name>
    <name type="common">Streptoverticillium morookaense</name>
    <dbReference type="NCBI Taxonomy" id="1970"/>
    <lineage>
        <taxon>Bacteria</taxon>
        <taxon>Bacillati</taxon>
        <taxon>Actinomycetota</taxon>
        <taxon>Actinomycetes</taxon>
        <taxon>Kitasatosporales</taxon>
        <taxon>Streptomycetaceae</taxon>
        <taxon>Streptomyces</taxon>
    </lineage>
</organism>
<dbReference type="PANTHER" id="PTHR47354:SF8">
    <property type="entry name" value="1,2-PHENYLACETYL-COA EPOXIDASE, SUBUNIT E"/>
    <property type="match status" value="1"/>
</dbReference>
<dbReference type="InterPro" id="IPR039261">
    <property type="entry name" value="FNR_nucleotide-bd"/>
</dbReference>
<evidence type="ECO:0000313" key="17">
    <source>
        <dbReference type="Proteomes" id="UP000587462"/>
    </source>
</evidence>
<keyword evidence="3" id="KW-0285">Flavoprotein</keyword>
<keyword evidence="9" id="KW-0560">Oxidoreductase</keyword>
<evidence type="ECO:0000313" key="16">
    <source>
        <dbReference type="EMBL" id="NVK76590.1"/>
    </source>
</evidence>
<evidence type="ECO:0000256" key="2">
    <source>
        <dbReference type="ARBA" id="ARBA00004141"/>
    </source>
</evidence>
<keyword evidence="7" id="KW-0274">FAD</keyword>
<evidence type="ECO:0000256" key="6">
    <source>
        <dbReference type="ARBA" id="ARBA00022723"/>
    </source>
</evidence>
<dbReference type="InterPro" id="IPR017927">
    <property type="entry name" value="FAD-bd_FR_type"/>
</dbReference>
<dbReference type="GO" id="GO:0051537">
    <property type="term" value="F:2 iron, 2 sulfur cluster binding"/>
    <property type="evidence" value="ECO:0007669"/>
    <property type="project" value="UniProtKB-KW"/>
</dbReference>
<keyword evidence="12 14" id="KW-0472">Membrane</keyword>
<dbReference type="Pfam" id="PF01794">
    <property type="entry name" value="Ferric_reduct"/>
    <property type="match status" value="1"/>
</dbReference>
<evidence type="ECO:0000256" key="13">
    <source>
        <dbReference type="SAM" id="MobiDB-lite"/>
    </source>
</evidence>
<dbReference type="Proteomes" id="UP000587462">
    <property type="component" value="Unassembled WGS sequence"/>
</dbReference>
<dbReference type="InterPro" id="IPR013130">
    <property type="entry name" value="Fe3_Rdtase_TM_dom"/>
</dbReference>
<proteinExistence type="predicted"/>
<comment type="caution">
    <text evidence="16">The sequence shown here is derived from an EMBL/GenBank/DDBJ whole genome shotgun (WGS) entry which is preliminary data.</text>
</comment>
<dbReference type="Gene3D" id="2.40.30.10">
    <property type="entry name" value="Translation factors"/>
    <property type="match status" value="1"/>
</dbReference>
<feature type="compositionally biased region" description="Basic and acidic residues" evidence="13">
    <location>
        <begin position="1"/>
        <end position="25"/>
    </location>
</feature>
<dbReference type="GO" id="GO:0016020">
    <property type="term" value="C:membrane"/>
    <property type="evidence" value="ECO:0007669"/>
    <property type="project" value="UniProtKB-SubCell"/>
</dbReference>
<keyword evidence="6" id="KW-0479">Metal-binding</keyword>
<keyword evidence="8 14" id="KW-1133">Transmembrane helix</keyword>
<keyword evidence="10" id="KW-0408">Iron</keyword>
<dbReference type="GO" id="GO:0046872">
    <property type="term" value="F:metal ion binding"/>
    <property type="evidence" value="ECO:0007669"/>
    <property type="project" value="UniProtKB-KW"/>
</dbReference>
<reference evidence="16 17" key="1">
    <citation type="submission" date="2020-04" db="EMBL/GenBank/DDBJ databases">
        <title>Draft Genome Sequence of Streptomyces morookaense DSM 40503, an 8-azaguanine-producing strain.</title>
        <authorList>
            <person name="Qi J."/>
            <person name="Gao J.-M."/>
        </authorList>
    </citation>
    <scope>NUCLEOTIDE SEQUENCE [LARGE SCALE GENOMIC DNA]</scope>
    <source>
        <strain evidence="16 17">DSM 40503</strain>
    </source>
</reference>
<feature type="transmembrane region" description="Helical" evidence="14">
    <location>
        <begin position="90"/>
        <end position="111"/>
    </location>
</feature>
<dbReference type="PRINTS" id="PR00410">
    <property type="entry name" value="PHEHYDRXLASE"/>
</dbReference>
<evidence type="ECO:0000256" key="5">
    <source>
        <dbReference type="ARBA" id="ARBA00022714"/>
    </source>
</evidence>
<sequence>MRCEAVPRPPEKVRRRPGEAPERGGHVAISTDGGRVAARRARAVRRRARVTAAPAQLCIWAGAVAVLGLWWSNTASVVGTAGWLTGAGRITGLLAGYACAVLLVLMARVPALDRGVGTDRLARWHAAGGRYTVFLALAHTLLIIWGYTLTAHTNVVGETTTLVLDYPDMLKGTVGFLLFVVTGAVSARAARRRLSYEAWHFLHFATYLAIFLVFGHQLANGADFVGDTAAQLAWYTLYLAAAGLLVWYRFVVPVRCGVRHRLQVAEVRTEAPGVVSVYMTGARLDELAAEPGQFFRWRFLAPGLWWTASPYSLSAPAHPHRLRITVKALGGHSAAVAQLAPGTRVWAEGPYGGFTAARRTARKTLLLAGGVGITPLRTLFETLPGQVTLVYRARRPDDLALRDELDAIAASRGARVLYSAGDPAAHGFPYLPLTSDSLLRLLPDLAEHDVYLCGPPGMTEAALQALRGAGVPARRIHHESFAF</sequence>
<evidence type="ECO:0000256" key="7">
    <source>
        <dbReference type="ARBA" id="ARBA00022827"/>
    </source>
</evidence>
<dbReference type="AlphaFoldDB" id="A0A7Y7E5B5"/>
<evidence type="ECO:0000256" key="1">
    <source>
        <dbReference type="ARBA" id="ARBA00001974"/>
    </source>
</evidence>
<dbReference type="InterPro" id="IPR017938">
    <property type="entry name" value="Riboflavin_synthase-like_b-brl"/>
</dbReference>
<evidence type="ECO:0000256" key="14">
    <source>
        <dbReference type="SAM" id="Phobius"/>
    </source>
</evidence>
<keyword evidence="11" id="KW-0411">Iron-sulfur</keyword>
<dbReference type="GO" id="GO:0016491">
    <property type="term" value="F:oxidoreductase activity"/>
    <property type="evidence" value="ECO:0007669"/>
    <property type="project" value="UniProtKB-KW"/>
</dbReference>
<comment type="cofactor">
    <cofactor evidence="1">
        <name>FAD</name>
        <dbReference type="ChEBI" id="CHEBI:57692"/>
    </cofactor>
</comment>
<protein>
    <submittedName>
        <fullName evidence="16">Ferric reductase-like transmembrane domain-containing protein</fullName>
    </submittedName>
</protein>
<dbReference type="SUPFAM" id="SSF63380">
    <property type="entry name" value="Riboflavin synthase domain-like"/>
    <property type="match status" value="1"/>
</dbReference>
<feature type="domain" description="FAD-binding FR-type" evidence="15">
    <location>
        <begin position="257"/>
        <end position="357"/>
    </location>
</feature>
<evidence type="ECO:0000256" key="10">
    <source>
        <dbReference type="ARBA" id="ARBA00023004"/>
    </source>
</evidence>
<dbReference type="CDD" id="cd06198">
    <property type="entry name" value="FNR_like_3"/>
    <property type="match status" value="1"/>
</dbReference>
<evidence type="ECO:0000256" key="9">
    <source>
        <dbReference type="ARBA" id="ARBA00023002"/>
    </source>
</evidence>
<evidence type="ECO:0000256" key="4">
    <source>
        <dbReference type="ARBA" id="ARBA00022692"/>
    </source>
</evidence>
<evidence type="ECO:0000256" key="11">
    <source>
        <dbReference type="ARBA" id="ARBA00023014"/>
    </source>
</evidence>
<feature type="transmembrane region" description="Helical" evidence="14">
    <location>
        <begin position="169"/>
        <end position="189"/>
    </location>
</feature>
<feature type="transmembrane region" description="Helical" evidence="14">
    <location>
        <begin position="232"/>
        <end position="251"/>
    </location>
</feature>
<evidence type="ECO:0000256" key="3">
    <source>
        <dbReference type="ARBA" id="ARBA00022630"/>
    </source>
</evidence>
<dbReference type="PANTHER" id="PTHR47354">
    <property type="entry name" value="NADH OXIDOREDUCTASE HCR"/>
    <property type="match status" value="1"/>
</dbReference>
<evidence type="ECO:0000259" key="15">
    <source>
        <dbReference type="PROSITE" id="PS51384"/>
    </source>
</evidence>
<keyword evidence="4 14" id="KW-0812">Transmembrane</keyword>
<dbReference type="GO" id="GO:0050660">
    <property type="term" value="F:flavin adenine dinucleotide binding"/>
    <property type="evidence" value="ECO:0007669"/>
    <property type="project" value="TreeGrafter"/>
</dbReference>
<comment type="subcellular location">
    <subcellularLocation>
        <location evidence="2">Membrane</location>
        <topology evidence="2">Multi-pass membrane protein</topology>
    </subcellularLocation>
</comment>
<gene>
    <name evidence="16" type="ORF">HG542_02835</name>
</gene>
<feature type="transmembrane region" description="Helical" evidence="14">
    <location>
        <begin position="131"/>
        <end position="149"/>
    </location>
</feature>
<dbReference type="PROSITE" id="PS51384">
    <property type="entry name" value="FAD_FR"/>
    <property type="match status" value="1"/>
</dbReference>
<dbReference type="Pfam" id="PF00175">
    <property type="entry name" value="NAD_binding_1"/>
    <property type="match status" value="1"/>
</dbReference>
<name>A0A7Y7E5B5_STRMO</name>
<keyword evidence="17" id="KW-1185">Reference proteome</keyword>
<keyword evidence="5" id="KW-0001">2Fe-2S</keyword>
<dbReference type="SUPFAM" id="SSF52343">
    <property type="entry name" value="Ferredoxin reductase-like, C-terminal NADP-linked domain"/>
    <property type="match status" value="1"/>
</dbReference>
<dbReference type="Gene3D" id="3.40.50.80">
    <property type="entry name" value="Nucleotide-binding domain of ferredoxin-NADP reductase (FNR) module"/>
    <property type="match status" value="1"/>
</dbReference>
<dbReference type="InterPro" id="IPR001433">
    <property type="entry name" value="OxRdtase_FAD/NAD-bd"/>
</dbReference>
<accession>A0A7Y7E5B5</accession>
<evidence type="ECO:0000256" key="12">
    <source>
        <dbReference type="ARBA" id="ARBA00023136"/>
    </source>
</evidence>
<evidence type="ECO:0000256" key="8">
    <source>
        <dbReference type="ARBA" id="ARBA00022989"/>
    </source>
</evidence>
<dbReference type="InterPro" id="IPR050415">
    <property type="entry name" value="MRET"/>
</dbReference>
<dbReference type="EMBL" id="JABBXF010000004">
    <property type="protein sequence ID" value="NVK76590.1"/>
    <property type="molecule type" value="Genomic_DNA"/>
</dbReference>
<feature type="transmembrane region" description="Helical" evidence="14">
    <location>
        <begin position="50"/>
        <end position="70"/>
    </location>
</feature>
<feature type="transmembrane region" description="Helical" evidence="14">
    <location>
        <begin position="201"/>
        <end position="220"/>
    </location>
</feature>